<evidence type="ECO:0000256" key="1">
    <source>
        <dbReference type="ARBA" id="ARBA00007409"/>
    </source>
</evidence>
<dbReference type="EMBL" id="KZ805340">
    <property type="protein sequence ID" value="PVI02654.1"/>
    <property type="molecule type" value="Genomic_DNA"/>
</dbReference>
<dbReference type="SUPFAM" id="SSF52833">
    <property type="entry name" value="Thioredoxin-like"/>
    <property type="match status" value="1"/>
</dbReference>
<keyword evidence="7" id="KW-1185">Reference proteome</keyword>
<comment type="catalytic activity">
    <reaction evidence="4">
        <text>RX + glutathione = an S-substituted glutathione + a halide anion + H(+)</text>
        <dbReference type="Rhea" id="RHEA:16437"/>
        <dbReference type="ChEBI" id="CHEBI:15378"/>
        <dbReference type="ChEBI" id="CHEBI:16042"/>
        <dbReference type="ChEBI" id="CHEBI:17792"/>
        <dbReference type="ChEBI" id="CHEBI:57925"/>
        <dbReference type="ChEBI" id="CHEBI:90779"/>
        <dbReference type="EC" id="2.5.1.18"/>
    </reaction>
</comment>
<dbReference type="Gene3D" id="1.20.1050.130">
    <property type="match status" value="1"/>
</dbReference>
<evidence type="ECO:0000259" key="5">
    <source>
        <dbReference type="PROSITE" id="PS50405"/>
    </source>
</evidence>
<protein>
    <recommendedName>
        <fullName evidence="2">glutathione transferase</fullName>
        <ecNumber evidence="2">2.5.1.18</ecNumber>
    </recommendedName>
</protein>
<evidence type="ECO:0000256" key="4">
    <source>
        <dbReference type="ARBA" id="ARBA00047960"/>
    </source>
</evidence>
<evidence type="ECO:0000313" key="7">
    <source>
        <dbReference type="Proteomes" id="UP000244855"/>
    </source>
</evidence>
<dbReference type="STRING" id="97972.A0A2V1DZ49"/>
<dbReference type="SFLD" id="SFLDG00358">
    <property type="entry name" value="Main_(cytGST)"/>
    <property type="match status" value="1"/>
</dbReference>
<evidence type="ECO:0000256" key="2">
    <source>
        <dbReference type="ARBA" id="ARBA00012452"/>
    </source>
</evidence>
<dbReference type="PANTHER" id="PTHR44051:SF20">
    <property type="entry name" value="GLUTATHIONE TRANSFERASE 1 (EUROFUNG)"/>
    <property type="match status" value="1"/>
</dbReference>
<reference evidence="6 7" key="1">
    <citation type="journal article" date="2018" name="Sci. Rep.">
        <title>Comparative genomics provides insights into the lifestyle and reveals functional heterogeneity of dark septate endophytic fungi.</title>
        <authorList>
            <person name="Knapp D.G."/>
            <person name="Nemeth J.B."/>
            <person name="Barry K."/>
            <person name="Hainaut M."/>
            <person name="Henrissat B."/>
            <person name="Johnson J."/>
            <person name="Kuo A."/>
            <person name="Lim J.H.P."/>
            <person name="Lipzen A."/>
            <person name="Nolan M."/>
            <person name="Ohm R.A."/>
            <person name="Tamas L."/>
            <person name="Grigoriev I.V."/>
            <person name="Spatafora J.W."/>
            <person name="Nagy L.G."/>
            <person name="Kovacs G.M."/>
        </authorList>
    </citation>
    <scope>NUCLEOTIDE SEQUENCE [LARGE SCALE GENOMIC DNA]</scope>
    <source>
        <strain evidence="6 7">DSE2036</strain>
    </source>
</reference>
<accession>A0A2V1DZ49</accession>
<dbReference type="Pfam" id="PF00043">
    <property type="entry name" value="GST_C"/>
    <property type="match status" value="1"/>
</dbReference>
<evidence type="ECO:0000256" key="3">
    <source>
        <dbReference type="ARBA" id="ARBA00022679"/>
    </source>
</evidence>
<comment type="similarity">
    <text evidence="1">Belongs to the GST superfamily.</text>
</comment>
<feature type="domain" description="GST C-terminal" evidence="5">
    <location>
        <begin position="108"/>
        <end position="241"/>
    </location>
</feature>
<dbReference type="InterPro" id="IPR040079">
    <property type="entry name" value="Glutathione_S-Trfase"/>
</dbReference>
<dbReference type="PROSITE" id="PS50405">
    <property type="entry name" value="GST_CTER"/>
    <property type="match status" value="1"/>
</dbReference>
<dbReference type="InterPro" id="IPR004046">
    <property type="entry name" value="GST_C"/>
</dbReference>
<dbReference type="OrthoDB" id="2789670at2759"/>
<evidence type="ECO:0000313" key="6">
    <source>
        <dbReference type="EMBL" id="PVI02654.1"/>
    </source>
</evidence>
<dbReference type="SFLD" id="SFLDS00019">
    <property type="entry name" value="Glutathione_Transferase_(cytos"/>
    <property type="match status" value="1"/>
</dbReference>
<dbReference type="Proteomes" id="UP000244855">
    <property type="component" value="Unassembled WGS sequence"/>
</dbReference>
<dbReference type="Pfam" id="PF13409">
    <property type="entry name" value="GST_N_2"/>
    <property type="match status" value="1"/>
</dbReference>
<dbReference type="AlphaFoldDB" id="A0A2V1DZ49"/>
<dbReference type="SUPFAM" id="SSF47616">
    <property type="entry name" value="GST C-terminal domain-like"/>
    <property type="match status" value="1"/>
</dbReference>
<dbReference type="GO" id="GO:0004364">
    <property type="term" value="F:glutathione transferase activity"/>
    <property type="evidence" value="ECO:0007669"/>
    <property type="project" value="UniProtKB-EC"/>
</dbReference>
<organism evidence="6 7">
    <name type="scientific">Periconia macrospinosa</name>
    <dbReference type="NCBI Taxonomy" id="97972"/>
    <lineage>
        <taxon>Eukaryota</taxon>
        <taxon>Fungi</taxon>
        <taxon>Dikarya</taxon>
        <taxon>Ascomycota</taxon>
        <taxon>Pezizomycotina</taxon>
        <taxon>Dothideomycetes</taxon>
        <taxon>Pleosporomycetidae</taxon>
        <taxon>Pleosporales</taxon>
        <taxon>Massarineae</taxon>
        <taxon>Periconiaceae</taxon>
        <taxon>Periconia</taxon>
    </lineage>
</organism>
<dbReference type="InterPro" id="IPR036249">
    <property type="entry name" value="Thioredoxin-like_sf"/>
</dbReference>
<dbReference type="PANTHER" id="PTHR44051">
    <property type="entry name" value="GLUTATHIONE S-TRANSFERASE-RELATED"/>
    <property type="match status" value="1"/>
</dbReference>
<dbReference type="InterPro" id="IPR010987">
    <property type="entry name" value="Glutathione-S-Trfase_C-like"/>
</dbReference>
<dbReference type="InterPro" id="IPR036282">
    <property type="entry name" value="Glutathione-S-Trfase_C_sf"/>
</dbReference>
<gene>
    <name evidence="6" type="ORF">DM02DRAFT_522448</name>
</gene>
<dbReference type="InterPro" id="IPR004045">
    <property type="entry name" value="Glutathione_S-Trfase_N"/>
</dbReference>
<dbReference type="EC" id="2.5.1.18" evidence="2"/>
<keyword evidence="3 6" id="KW-0808">Transferase</keyword>
<name>A0A2V1DZ49_9PLEO</name>
<proteinExistence type="inferred from homology"/>
<sequence length="241" mass="27943">MQAHKEVHIGEKPYEGKVILYILKADQTNYINYIKPLVLVEELGIPYELCIIDTKSQWYYQVHPERYVPAIKDWCPDAKKELIVFESTACLQYLADRYDPEGVWTGKTAAERASVLSWTAYQTAGLGPTAKYWLYFLKGYPSRQKPDPPMKAVEKLHANVVQQWKILEKRLGLPDQQYIALPGRPTIADISYFPFSMPWMFKFLNVDIAEYPKIKAWGDRMVARPAVKKILERGPKYGHDQ</sequence>